<keyword evidence="6" id="KW-1185">Reference proteome</keyword>
<accession>A0ABT1C2R0</accession>
<dbReference type="SMART" id="SM00421">
    <property type="entry name" value="HTH_LUXR"/>
    <property type="match status" value="1"/>
</dbReference>
<dbReference type="RefSeq" id="WP_252816517.1">
    <property type="nucleotide sequence ID" value="NZ_JAMXQS010000002.1"/>
</dbReference>
<evidence type="ECO:0000256" key="1">
    <source>
        <dbReference type="ARBA" id="ARBA00023015"/>
    </source>
</evidence>
<dbReference type="Pfam" id="PF00196">
    <property type="entry name" value="GerE"/>
    <property type="match status" value="1"/>
</dbReference>
<dbReference type="PANTHER" id="PTHR44688:SF16">
    <property type="entry name" value="DNA-BINDING TRANSCRIPTIONAL ACTIVATOR DEVR_DOSR"/>
    <property type="match status" value="1"/>
</dbReference>
<dbReference type="SUPFAM" id="SSF46894">
    <property type="entry name" value="C-terminal effector domain of the bipartite response regulators"/>
    <property type="match status" value="1"/>
</dbReference>
<comment type="caution">
    <text evidence="5">The sequence shown here is derived from an EMBL/GenBank/DDBJ whole genome shotgun (WGS) entry which is preliminary data.</text>
</comment>
<dbReference type="InterPro" id="IPR036388">
    <property type="entry name" value="WH-like_DNA-bd_sf"/>
</dbReference>
<evidence type="ECO:0000256" key="3">
    <source>
        <dbReference type="ARBA" id="ARBA00023163"/>
    </source>
</evidence>
<dbReference type="PROSITE" id="PS50043">
    <property type="entry name" value="HTH_LUXR_2"/>
    <property type="match status" value="1"/>
</dbReference>
<dbReference type="CDD" id="cd06170">
    <property type="entry name" value="LuxR_C_like"/>
    <property type="match status" value="1"/>
</dbReference>
<keyword evidence="1" id="KW-0805">Transcription regulation</keyword>
<dbReference type="PRINTS" id="PR00038">
    <property type="entry name" value="HTHLUXR"/>
</dbReference>
<sequence length="259" mass="29076">MDASEEMIMEERRRALRTYWGLPARKTLLFIHPFDTVADCFIHALEQEYPWLSVETVIGWRGVPAAFKDPVALVLVDSRLAADVEMGLAPLRESQPNLPYAIVCDDIRDIAFSVGDFMPSELMRGLLPMNMKLDLWLSVVGLMLHGGDYYPPALLKAIIGRPDSPAPLLPITVPNGTEGEKTKARQWNNLTEREQQVLASVARGTPNKLVATELGLSEHTVKIHIHNIIRKLKVHNRTEAAALYLQAVSQERRRHDGES</sequence>
<reference evidence="5 6" key="1">
    <citation type="submission" date="2022-06" db="EMBL/GenBank/DDBJ databases">
        <title>Mesorhizobium sp. strain RP14 Genome sequencing and assembly.</title>
        <authorList>
            <person name="Kim I."/>
        </authorList>
    </citation>
    <scope>NUCLEOTIDE SEQUENCE [LARGE SCALE GENOMIC DNA]</scope>
    <source>
        <strain evidence="6">RP14(2022)</strain>
    </source>
</reference>
<evidence type="ECO:0000313" key="5">
    <source>
        <dbReference type="EMBL" id="MCO6049106.1"/>
    </source>
</evidence>
<protein>
    <submittedName>
        <fullName evidence="5">Response regulator transcription factor</fullName>
    </submittedName>
</protein>
<name>A0ABT1C2R0_9HYPH</name>
<dbReference type="PROSITE" id="PS00622">
    <property type="entry name" value="HTH_LUXR_1"/>
    <property type="match status" value="1"/>
</dbReference>
<feature type="domain" description="HTH luxR-type" evidence="4">
    <location>
        <begin position="183"/>
        <end position="248"/>
    </location>
</feature>
<evidence type="ECO:0000259" key="4">
    <source>
        <dbReference type="PROSITE" id="PS50043"/>
    </source>
</evidence>
<dbReference type="EMBL" id="JAMXQS010000002">
    <property type="protein sequence ID" value="MCO6049106.1"/>
    <property type="molecule type" value="Genomic_DNA"/>
</dbReference>
<keyword evidence="3" id="KW-0804">Transcription</keyword>
<organism evidence="5 6">
    <name type="scientific">Mesorhizobium liriopis</name>
    <dbReference type="NCBI Taxonomy" id="2953882"/>
    <lineage>
        <taxon>Bacteria</taxon>
        <taxon>Pseudomonadati</taxon>
        <taxon>Pseudomonadota</taxon>
        <taxon>Alphaproteobacteria</taxon>
        <taxon>Hyphomicrobiales</taxon>
        <taxon>Phyllobacteriaceae</taxon>
        <taxon>Mesorhizobium</taxon>
    </lineage>
</organism>
<evidence type="ECO:0000313" key="6">
    <source>
        <dbReference type="Proteomes" id="UP001205906"/>
    </source>
</evidence>
<gene>
    <name evidence="5" type="ORF">NGM99_04805</name>
</gene>
<dbReference type="InterPro" id="IPR016032">
    <property type="entry name" value="Sig_transdc_resp-reg_C-effctor"/>
</dbReference>
<proteinExistence type="predicted"/>
<dbReference type="Proteomes" id="UP001205906">
    <property type="component" value="Unassembled WGS sequence"/>
</dbReference>
<keyword evidence="2" id="KW-0238">DNA-binding</keyword>
<evidence type="ECO:0000256" key="2">
    <source>
        <dbReference type="ARBA" id="ARBA00023125"/>
    </source>
</evidence>
<dbReference type="PANTHER" id="PTHR44688">
    <property type="entry name" value="DNA-BINDING TRANSCRIPTIONAL ACTIVATOR DEVR_DOSR"/>
    <property type="match status" value="1"/>
</dbReference>
<dbReference type="InterPro" id="IPR000792">
    <property type="entry name" value="Tscrpt_reg_LuxR_C"/>
</dbReference>
<dbReference type="Gene3D" id="1.10.10.10">
    <property type="entry name" value="Winged helix-like DNA-binding domain superfamily/Winged helix DNA-binding domain"/>
    <property type="match status" value="1"/>
</dbReference>